<reference evidence="2" key="1">
    <citation type="journal article" date="2020" name="Nat. Commun.">
        <title>Genome sequence of the cluster root forming white lupin.</title>
        <authorList>
            <person name="Hufnagel B."/>
            <person name="Marques A."/>
            <person name="Soriano A."/>
            <person name="Marques L."/>
            <person name="Divol F."/>
            <person name="Doumas P."/>
            <person name="Sallet E."/>
            <person name="Mancinotti D."/>
            <person name="Carrere S."/>
            <person name="Marande W."/>
            <person name="Arribat S."/>
            <person name="Keller J."/>
            <person name="Huneau C."/>
            <person name="Blein T."/>
            <person name="Aime D."/>
            <person name="Laguerre M."/>
            <person name="Taylor J."/>
            <person name="Schubert V."/>
            <person name="Nelson M."/>
            <person name="Geu-Flores F."/>
            <person name="Crespi M."/>
            <person name="Gallardo-Guerrero K."/>
            <person name="Delaux P.-M."/>
            <person name="Salse J."/>
            <person name="Berges H."/>
            <person name="Guyot R."/>
            <person name="Gouzy J."/>
            <person name="Peret B."/>
        </authorList>
    </citation>
    <scope>NUCLEOTIDE SEQUENCE [LARGE SCALE GENOMIC DNA]</scope>
    <source>
        <strain evidence="2">cv. Amiga</strain>
    </source>
</reference>
<accession>A0A6A4P5S2</accession>
<dbReference type="Proteomes" id="UP000447434">
    <property type="component" value="Chromosome 16"/>
</dbReference>
<sequence length="50" mass="5875">MRDVVSASEPSWSFRSSHVKFSSFQYIFLFLLQRSMMLFSGLNVREQPLS</sequence>
<proteinExistence type="predicted"/>
<name>A0A6A4P5S2_LUPAL</name>
<evidence type="ECO:0000313" key="1">
    <source>
        <dbReference type="EMBL" id="KAE9597052.1"/>
    </source>
</evidence>
<gene>
    <name evidence="1" type="ORF">Lalb_Chr16g0382541</name>
</gene>
<organism evidence="1 2">
    <name type="scientific">Lupinus albus</name>
    <name type="common">White lupine</name>
    <name type="synonym">Lupinus termis</name>
    <dbReference type="NCBI Taxonomy" id="3870"/>
    <lineage>
        <taxon>Eukaryota</taxon>
        <taxon>Viridiplantae</taxon>
        <taxon>Streptophyta</taxon>
        <taxon>Embryophyta</taxon>
        <taxon>Tracheophyta</taxon>
        <taxon>Spermatophyta</taxon>
        <taxon>Magnoliopsida</taxon>
        <taxon>eudicotyledons</taxon>
        <taxon>Gunneridae</taxon>
        <taxon>Pentapetalae</taxon>
        <taxon>rosids</taxon>
        <taxon>fabids</taxon>
        <taxon>Fabales</taxon>
        <taxon>Fabaceae</taxon>
        <taxon>Papilionoideae</taxon>
        <taxon>50 kb inversion clade</taxon>
        <taxon>genistoids sensu lato</taxon>
        <taxon>core genistoids</taxon>
        <taxon>Genisteae</taxon>
        <taxon>Lupinus</taxon>
    </lineage>
</organism>
<dbReference type="EMBL" id="WOCE01000016">
    <property type="protein sequence ID" value="KAE9597052.1"/>
    <property type="molecule type" value="Genomic_DNA"/>
</dbReference>
<keyword evidence="2" id="KW-1185">Reference proteome</keyword>
<evidence type="ECO:0000313" key="2">
    <source>
        <dbReference type="Proteomes" id="UP000447434"/>
    </source>
</evidence>
<comment type="caution">
    <text evidence="1">The sequence shown here is derived from an EMBL/GenBank/DDBJ whole genome shotgun (WGS) entry which is preliminary data.</text>
</comment>
<dbReference type="AlphaFoldDB" id="A0A6A4P5S2"/>
<protein>
    <submittedName>
        <fullName evidence="1">Uncharacterized protein</fullName>
    </submittedName>
</protein>